<dbReference type="GO" id="GO:0005829">
    <property type="term" value="C:cytosol"/>
    <property type="evidence" value="ECO:0007669"/>
    <property type="project" value="UniProtKB-SubCell"/>
</dbReference>
<dbReference type="GO" id="GO:0005085">
    <property type="term" value="F:guanyl-nucleotide exchange factor activity"/>
    <property type="evidence" value="ECO:0007669"/>
    <property type="project" value="InterPro"/>
</dbReference>
<accession>A0A8S3WK81</accession>
<sequence length="648" mass="72986">MESSKENIIQAVVIMDPFNNNFAPINKTKPMALFSVAGVPLIDYVLESLLLGGVGETILFCCQDGPKIKEYIKKCTNEKVPWSLTMDVQVIMSETCQTMGDVMREIDAAGLVRGYFILMGVNSITNINFAALLEQHKVTCKKDKEAAMTLIYKKVSWEHPLIKNDKALFLAADGNTNKVLIHEKYKTKSNDNALQLPLDCVLSHSQVKLHHNLVDVNIALCSPSVLPLFADNFDFQTRDDFVNGILINEEILASTLYYTILKDTQYAAAITNWKTYQIVCWDILHYWTHPLSIETGSFYQNNYVFMGNHNFRKTSSKLSRSCTLIEDVLIGANTQICDNTTVSKTMIGNNCEIGNNVTLIGSHIMDNVVIKDNCKVINSFIDSKCIIETDSVLENGTIITANVNIKPKSKLKGAVIECSEIDNNEKSLAKSTSESGTEWENESEGSGGDEFIGFDKEWSDSESCYSSDSSAQSSLPESPVPDDTNIFLQEVIDSLARGYDEKLKCDYLILEINSSRYAYNIQLHEVNFFVIRAMLSMPILIDSKSVLVTVKDILKFFRPILSNYIKTKSSIMDCLRAVEESCIKYEWLDGKAGQIVHLLYEFDIVDEDSLLEWYDDLKDNESLLVNQTSIVKFFEWLQEASEESEESD</sequence>
<dbReference type="CDD" id="cd04197">
    <property type="entry name" value="eIF-2B_epsilon_N"/>
    <property type="match status" value="1"/>
</dbReference>
<dbReference type="PROSITE" id="PS51363">
    <property type="entry name" value="W2"/>
    <property type="match status" value="1"/>
</dbReference>
<evidence type="ECO:0000256" key="2">
    <source>
        <dbReference type="ARBA" id="ARBA00007878"/>
    </source>
</evidence>
<dbReference type="GO" id="GO:0005851">
    <property type="term" value="C:eukaryotic translation initiation factor 2B complex"/>
    <property type="evidence" value="ECO:0007669"/>
    <property type="project" value="TreeGrafter"/>
</dbReference>
<evidence type="ECO:0000313" key="10">
    <source>
        <dbReference type="Proteomes" id="UP000691718"/>
    </source>
</evidence>
<name>A0A8S3WK81_PARAO</name>
<dbReference type="FunFam" id="1.25.40.180:FF:000022">
    <property type="entry name" value="Translation initiation factor eIF-2B epsilon subunit"/>
    <property type="match status" value="1"/>
</dbReference>
<dbReference type="Pfam" id="PF25084">
    <property type="entry name" value="LbH_EIF2B"/>
    <property type="match status" value="1"/>
</dbReference>
<dbReference type="CDD" id="cd11558">
    <property type="entry name" value="W2_eIF2B_epsilon"/>
    <property type="match status" value="1"/>
</dbReference>
<keyword evidence="10" id="KW-1185">Reference proteome</keyword>
<feature type="region of interest" description="Disordered" evidence="7">
    <location>
        <begin position="427"/>
        <end position="449"/>
    </location>
</feature>
<dbReference type="OrthoDB" id="424572at2759"/>
<evidence type="ECO:0000256" key="4">
    <source>
        <dbReference type="ARBA" id="ARBA00044144"/>
    </source>
</evidence>
<comment type="similarity">
    <text evidence="2">Belongs to the eIF-2B gamma/epsilon subunits family.</text>
</comment>
<evidence type="ECO:0000313" key="9">
    <source>
        <dbReference type="EMBL" id="CAG4964568.1"/>
    </source>
</evidence>
<evidence type="ECO:0000256" key="5">
    <source>
        <dbReference type="ARBA" id="ARBA00044345"/>
    </source>
</evidence>
<dbReference type="PANTHER" id="PTHR45887">
    <property type="entry name" value="TRANSLATION INITIATION FACTOR EIF-2B SUBUNIT EPSILON"/>
    <property type="match status" value="1"/>
</dbReference>
<proteinExistence type="inferred from homology"/>
<dbReference type="Proteomes" id="UP000691718">
    <property type="component" value="Unassembled WGS sequence"/>
</dbReference>
<evidence type="ECO:0000256" key="3">
    <source>
        <dbReference type="ARBA" id="ARBA00022490"/>
    </source>
</evidence>
<dbReference type="InterPro" id="IPR044123">
    <property type="entry name" value="W2_eIF2B_epsilon"/>
</dbReference>
<comment type="caution">
    <text evidence="9">The sequence shown here is derived from an EMBL/GenBank/DDBJ whole genome shotgun (WGS) entry which is preliminary data.</text>
</comment>
<dbReference type="InterPro" id="IPR056764">
    <property type="entry name" value="LbH_EIF2B3/5"/>
</dbReference>
<dbReference type="InterPro" id="IPR003307">
    <property type="entry name" value="W2_domain"/>
</dbReference>
<dbReference type="GO" id="GO:0003743">
    <property type="term" value="F:translation initiation factor activity"/>
    <property type="evidence" value="ECO:0007669"/>
    <property type="project" value="TreeGrafter"/>
</dbReference>
<dbReference type="InterPro" id="IPR051956">
    <property type="entry name" value="eIF2B_epsilon"/>
</dbReference>
<gene>
    <name evidence="9" type="ORF">PAPOLLO_LOCUS7213</name>
</gene>
<dbReference type="AlphaFoldDB" id="A0A8S3WK81"/>
<evidence type="ECO:0000259" key="8">
    <source>
        <dbReference type="PROSITE" id="PS51363"/>
    </source>
</evidence>
<dbReference type="GO" id="GO:0031369">
    <property type="term" value="F:translation initiation factor binding"/>
    <property type="evidence" value="ECO:0007669"/>
    <property type="project" value="InterPro"/>
</dbReference>
<dbReference type="PANTHER" id="PTHR45887:SF1">
    <property type="entry name" value="TRANSLATION INITIATION FACTOR EIF-2B SUBUNIT EPSILON"/>
    <property type="match status" value="1"/>
</dbReference>
<comment type="subunit">
    <text evidence="6">Component of the translation initiation factor 2B (eIF2B) complex which is a heterodecamer of two sets of five different subunits: alpha, beta, gamma, delta and epsilon. Subunits alpha, beta and delta comprise a regulatory subcomplex and subunits epsilon and gamma comprise a catalytic subcomplex. Within the complex, the hexameric regulatory complex resides at the center, with the two heterodimeric catalytic subcomplexes bound on opposite sides.</text>
</comment>
<protein>
    <recommendedName>
        <fullName evidence="4">Translation initiation factor eIF2B subunit epsilon</fullName>
    </recommendedName>
    <alternativeName>
        <fullName evidence="5">eIF2B GDP-GTP exchange factor subunit epsilon</fullName>
    </alternativeName>
</protein>
<evidence type="ECO:0000256" key="1">
    <source>
        <dbReference type="ARBA" id="ARBA00004514"/>
    </source>
</evidence>
<dbReference type="InterPro" id="IPR035543">
    <property type="entry name" value="eIF-2B_epsilon_N"/>
</dbReference>
<dbReference type="EMBL" id="CAJQZP010000501">
    <property type="protein sequence ID" value="CAG4964568.1"/>
    <property type="molecule type" value="Genomic_DNA"/>
</dbReference>
<keyword evidence="3" id="KW-0963">Cytoplasm</keyword>
<dbReference type="Pfam" id="PF02020">
    <property type="entry name" value="W2"/>
    <property type="match status" value="1"/>
</dbReference>
<feature type="domain" description="W2" evidence="8">
    <location>
        <begin position="481"/>
        <end position="647"/>
    </location>
</feature>
<evidence type="ECO:0000256" key="6">
    <source>
        <dbReference type="ARBA" id="ARBA00046432"/>
    </source>
</evidence>
<organism evidence="9 10">
    <name type="scientific">Parnassius apollo</name>
    <name type="common">Apollo butterfly</name>
    <name type="synonym">Papilio apollo</name>
    <dbReference type="NCBI Taxonomy" id="110799"/>
    <lineage>
        <taxon>Eukaryota</taxon>
        <taxon>Metazoa</taxon>
        <taxon>Ecdysozoa</taxon>
        <taxon>Arthropoda</taxon>
        <taxon>Hexapoda</taxon>
        <taxon>Insecta</taxon>
        <taxon>Pterygota</taxon>
        <taxon>Neoptera</taxon>
        <taxon>Endopterygota</taxon>
        <taxon>Lepidoptera</taxon>
        <taxon>Glossata</taxon>
        <taxon>Ditrysia</taxon>
        <taxon>Papilionoidea</taxon>
        <taxon>Papilionidae</taxon>
        <taxon>Parnassiinae</taxon>
        <taxon>Parnassini</taxon>
        <taxon>Parnassius</taxon>
        <taxon>Parnassius</taxon>
    </lineage>
</organism>
<evidence type="ECO:0000256" key="7">
    <source>
        <dbReference type="SAM" id="MobiDB-lite"/>
    </source>
</evidence>
<dbReference type="SMART" id="SM00515">
    <property type="entry name" value="eIF5C"/>
    <property type="match status" value="1"/>
</dbReference>
<reference evidence="9" key="1">
    <citation type="submission" date="2021-04" db="EMBL/GenBank/DDBJ databases">
        <authorList>
            <person name="Tunstrom K."/>
        </authorList>
    </citation>
    <scope>NUCLEOTIDE SEQUENCE</scope>
</reference>
<comment type="subcellular location">
    <subcellularLocation>
        <location evidence="1">Cytoplasm</location>
        <location evidence="1">Cytosol</location>
    </subcellularLocation>
</comment>